<comment type="caution">
    <text evidence="2">The sequence shown here is derived from an EMBL/GenBank/DDBJ whole genome shotgun (WGS) entry which is preliminary data.</text>
</comment>
<name>A0ABQ9WWH0_9EUKA</name>
<proteinExistence type="predicted"/>
<protein>
    <submittedName>
        <fullName evidence="2">Uncharacterized protein</fullName>
    </submittedName>
</protein>
<dbReference type="EMBL" id="JARBJD010000324">
    <property type="protein sequence ID" value="KAK2943865.1"/>
    <property type="molecule type" value="Genomic_DNA"/>
</dbReference>
<evidence type="ECO:0000313" key="3">
    <source>
        <dbReference type="Proteomes" id="UP001281761"/>
    </source>
</evidence>
<sequence length="138" mass="14837">MASIDHHHNSAFRNEFANPSVQQEEAEYGSDAPPVPTLAPGYILSVLDNSEAHKGGPALRTPHARAVSPATPAQYVPLSAPVARHPAYTLNDDEDDYSVNLNDHDVSRPPSPALPAPSEAAGHGHPPFHLFFPNRPQD</sequence>
<evidence type="ECO:0000256" key="1">
    <source>
        <dbReference type="SAM" id="MobiDB-lite"/>
    </source>
</evidence>
<dbReference type="Proteomes" id="UP001281761">
    <property type="component" value="Unassembled WGS sequence"/>
</dbReference>
<reference evidence="2 3" key="1">
    <citation type="journal article" date="2022" name="bioRxiv">
        <title>Genomics of Preaxostyla Flagellates Illuminates Evolutionary Transitions and the Path Towards Mitochondrial Loss.</title>
        <authorList>
            <person name="Novak L.V.F."/>
            <person name="Treitli S.C."/>
            <person name="Pyrih J."/>
            <person name="Halakuc P."/>
            <person name="Pipaliya S.V."/>
            <person name="Vacek V."/>
            <person name="Brzon O."/>
            <person name="Soukal P."/>
            <person name="Eme L."/>
            <person name="Dacks J.B."/>
            <person name="Karnkowska A."/>
            <person name="Elias M."/>
            <person name="Hampl V."/>
        </authorList>
    </citation>
    <scope>NUCLEOTIDE SEQUENCE [LARGE SCALE GENOMIC DNA]</scope>
    <source>
        <strain evidence="2">NAU3</strain>
        <tissue evidence="2">Gut</tissue>
    </source>
</reference>
<feature type="region of interest" description="Disordered" evidence="1">
    <location>
        <begin position="89"/>
        <end position="138"/>
    </location>
</feature>
<feature type="region of interest" description="Disordered" evidence="1">
    <location>
        <begin position="1"/>
        <end position="35"/>
    </location>
</feature>
<accession>A0ABQ9WWH0</accession>
<gene>
    <name evidence="2" type="ORF">BLNAU_21212</name>
</gene>
<evidence type="ECO:0000313" key="2">
    <source>
        <dbReference type="EMBL" id="KAK2943865.1"/>
    </source>
</evidence>
<organism evidence="2 3">
    <name type="scientific">Blattamonas nauphoetae</name>
    <dbReference type="NCBI Taxonomy" id="2049346"/>
    <lineage>
        <taxon>Eukaryota</taxon>
        <taxon>Metamonada</taxon>
        <taxon>Preaxostyla</taxon>
        <taxon>Oxymonadida</taxon>
        <taxon>Blattamonas</taxon>
    </lineage>
</organism>
<keyword evidence="3" id="KW-1185">Reference proteome</keyword>